<dbReference type="RefSeq" id="XP_008075596.1">
    <property type="nucleotide sequence ID" value="XM_008077405.1"/>
</dbReference>
<dbReference type="AlphaFoldDB" id="L2GQK4"/>
<proteinExistence type="predicted"/>
<dbReference type="InParanoid" id="L2GQK4"/>
<protein>
    <submittedName>
        <fullName evidence="2">Uncharacterized protein</fullName>
    </submittedName>
</protein>
<name>L2GQK4_VAVCU</name>
<accession>L2GQK4</accession>
<gene>
    <name evidence="2" type="ORF">VCUG_02587</name>
</gene>
<sequence>AETSPSDTFIYPGMELVGHPTQLTTCSDESQKNAQHDCESAGTSSSRKRKRVSGQSSEDRSNKLEKLQNVIFKVINNREDFAQEYEQTTKDNQGDLELSRYFDNLKEMLVKFTDDTHKNKGKIVNTGIDNYGSLSLISEYITFRTNIFVQMKRFSVSIERLNSDKVAVCCEGEKKISLLLVNYVSYDNEGYSMLTTNEKISEAEYFSSQSVKCVGCRHYHSNRCFIMQNVIDNLFINSLEMLFGKKVVDKCLLFSEFTSLCGYFIQFHNNVAKTKLRDKAITIYIASRIENIVLSCIKLRNRGDDQYKNKQNMLIQIVYRSFVRTFLFSQLLCVFKVKSNVISKYVFFSELEYTCSTVCGASNPDTVCDTFLEGYEPLFFLLSGLFDRIRFTKNCLFAAWDVNLSMEHLDGKYILKEILRIYSRHMKERLGQNVKWLYGYIGQYLSASYSERRDEILNKIEKLNYNNSEPMAQQVCDLYKCVRGHLEELIRQ</sequence>
<feature type="compositionally biased region" description="Basic and acidic residues" evidence="1">
    <location>
        <begin position="29"/>
        <end position="39"/>
    </location>
</feature>
<dbReference type="HOGENOM" id="CLU_043367_0_0_1"/>
<dbReference type="GeneID" id="19880448"/>
<feature type="non-terminal residue" evidence="2">
    <location>
        <position position="1"/>
    </location>
</feature>
<evidence type="ECO:0000313" key="3">
    <source>
        <dbReference type="Proteomes" id="UP000011081"/>
    </source>
</evidence>
<dbReference type="VEuPathDB" id="MicrosporidiaDB:VCUG_02587"/>
<reference evidence="3" key="1">
    <citation type="submission" date="2011-03" db="EMBL/GenBank/DDBJ databases">
        <title>The genome sequence of Vavraia culicis strain floridensis.</title>
        <authorList>
            <consortium name="The Broad Institute Genome Sequencing Platform"/>
            <person name="Cuomo C."/>
            <person name="Becnel J."/>
            <person name="Sanscrainte N."/>
            <person name="Young S.K."/>
            <person name="Zeng Q."/>
            <person name="Gargeya S."/>
            <person name="Fitzgerald M."/>
            <person name="Haas B."/>
            <person name="Abouelleil A."/>
            <person name="Alvarado L."/>
            <person name="Arachchi H.M."/>
            <person name="Berlin A."/>
            <person name="Chapman S.B."/>
            <person name="Gearin G."/>
            <person name="Goldberg J."/>
            <person name="Griggs A."/>
            <person name="Gujja S."/>
            <person name="Hansen M."/>
            <person name="Heiman D."/>
            <person name="Howarth C."/>
            <person name="Larimer J."/>
            <person name="Lui A."/>
            <person name="MacDonald P.J.P."/>
            <person name="McCowen C."/>
            <person name="Montmayeur A."/>
            <person name="Murphy C."/>
            <person name="Neiman D."/>
            <person name="Pearson M."/>
            <person name="Priest M."/>
            <person name="Roberts A."/>
            <person name="Saif S."/>
            <person name="Shea T."/>
            <person name="Sisk P."/>
            <person name="Stolte C."/>
            <person name="Sykes S."/>
            <person name="Wortman J."/>
            <person name="Nusbaum C."/>
            <person name="Birren B."/>
        </authorList>
    </citation>
    <scope>NUCLEOTIDE SEQUENCE [LARGE SCALE GENOMIC DNA]</scope>
    <source>
        <strain evidence="3">floridensis</strain>
    </source>
</reference>
<keyword evidence="3" id="KW-1185">Reference proteome</keyword>
<evidence type="ECO:0000313" key="2">
    <source>
        <dbReference type="EMBL" id="ELA45926.1"/>
    </source>
</evidence>
<evidence type="ECO:0000256" key="1">
    <source>
        <dbReference type="SAM" id="MobiDB-lite"/>
    </source>
</evidence>
<dbReference type="EMBL" id="GL877482">
    <property type="protein sequence ID" value="ELA45926.1"/>
    <property type="molecule type" value="Genomic_DNA"/>
</dbReference>
<organism evidence="2 3">
    <name type="scientific">Vavraia culicis (isolate floridensis)</name>
    <name type="common">Microsporidian parasite</name>
    <dbReference type="NCBI Taxonomy" id="948595"/>
    <lineage>
        <taxon>Eukaryota</taxon>
        <taxon>Fungi</taxon>
        <taxon>Fungi incertae sedis</taxon>
        <taxon>Microsporidia</taxon>
        <taxon>Pleistophoridae</taxon>
        <taxon>Vavraia</taxon>
    </lineage>
</organism>
<feature type="region of interest" description="Disordered" evidence="1">
    <location>
        <begin position="24"/>
        <end position="61"/>
    </location>
</feature>
<dbReference type="Proteomes" id="UP000011081">
    <property type="component" value="Unassembled WGS sequence"/>
</dbReference>